<dbReference type="PANTHER" id="PTHR15641">
    <property type="entry name" value="ELONGATOR COMPLEX PROTEIN 5"/>
    <property type="match status" value="1"/>
</dbReference>
<comment type="caution">
    <text evidence="10">The sequence shown here is derived from an EMBL/GenBank/DDBJ whole genome shotgun (WGS) entry which is preliminary data.</text>
</comment>
<evidence type="ECO:0000256" key="6">
    <source>
        <dbReference type="ARBA" id="ARBA00022490"/>
    </source>
</evidence>
<keyword evidence="9" id="KW-1133">Transmembrane helix</keyword>
<dbReference type="PANTHER" id="PTHR15641:SF1">
    <property type="entry name" value="ELONGATOR COMPLEX PROTEIN 5"/>
    <property type="match status" value="1"/>
</dbReference>
<reference evidence="10 11" key="1">
    <citation type="journal article" date="2020" name="Nat. Commun.">
        <title>Genome of Tripterygium wilfordii and identification of cytochrome P450 involved in triptolide biosynthesis.</title>
        <authorList>
            <person name="Tu L."/>
            <person name="Su P."/>
            <person name="Zhang Z."/>
            <person name="Gao L."/>
            <person name="Wang J."/>
            <person name="Hu T."/>
            <person name="Zhou J."/>
            <person name="Zhang Y."/>
            <person name="Zhao Y."/>
            <person name="Liu Y."/>
            <person name="Song Y."/>
            <person name="Tong Y."/>
            <person name="Lu Y."/>
            <person name="Yang J."/>
            <person name="Xu C."/>
            <person name="Jia M."/>
            <person name="Peters R.J."/>
            <person name="Huang L."/>
            <person name="Gao W."/>
        </authorList>
    </citation>
    <scope>NUCLEOTIDE SEQUENCE [LARGE SCALE GENOMIC DNA]</scope>
    <source>
        <strain evidence="11">cv. XIE 37</strain>
        <tissue evidence="10">Leaf</tissue>
    </source>
</reference>
<evidence type="ECO:0000256" key="8">
    <source>
        <dbReference type="ARBA" id="ARBA00023242"/>
    </source>
</evidence>
<dbReference type="AlphaFoldDB" id="A0A7J7CUJ7"/>
<feature type="transmembrane region" description="Helical" evidence="9">
    <location>
        <begin position="255"/>
        <end position="273"/>
    </location>
</feature>
<dbReference type="Proteomes" id="UP000593562">
    <property type="component" value="Unassembled WGS sequence"/>
</dbReference>
<name>A0A7J7CUJ7_TRIWF</name>
<proteinExistence type="inferred from homology"/>
<accession>A0A7J7CUJ7</accession>
<comment type="subcellular location">
    <subcellularLocation>
        <location evidence="2">Cytoplasm</location>
    </subcellularLocation>
    <subcellularLocation>
        <location evidence="1">Nucleus</location>
    </subcellularLocation>
</comment>
<evidence type="ECO:0000313" key="11">
    <source>
        <dbReference type="Proteomes" id="UP000593562"/>
    </source>
</evidence>
<dbReference type="Gene3D" id="3.40.50.300">
    <property type="entry name" value="P-loop containing nucleotide triphosphate hydrolases"/>
    <property type="match status" value="1"/>
</dbReference>
<dbReference type="GO" id="GO:0000049">
    <property type="term" value="F:tRNA binding"/>
    <property type="evidence" value="ECO:0007669"/>
    <property type="project" value="TreeGrafter"/>
</dbReference>
<dbReference type="UniPathway" id="UPA00988"/>
<keyword evidence="9" id="KW-0812">Transmembrane</keyword>
<gene>
    <name evidence="10" type="ORF">HS088_TW13G00633</name>
</gene>
<dbReference type="InterPro" id="IPR027417">
    <property type="entry name" value="P-loop_NTPase"/>
</dbReference>
<dbReference type="InterPro" id="IPR019519">
    <property type="entry name" value="Elp5"/>
</dbReference>
<comment type="similarity">
    <text evidence="4">Belongs to the ELP5 family.</text>
</comment>
<dbReference type="InParanoid" id="A0A7J7CUJ7"/>
<dbReference type="Pfam" id="PF10483">
    <property type="entry name" value="Elong_Iki1"/>
    <property type="match status" value="1"/>
</dbReference>
<evidence type="ECO:0000256" key="4">
    <source>
        <dbReference type="ARBA" id="ARBA00009567"/>
    </source>
</evidence>
<evidence type="ECO:0000313" key="10">
    <source>
        <dbReference type="EMBL" id="KAF5737743.1"/>
    </source>
</evidence>
<dbReference type="GO" id="GO:0033588">
    <property type="term" value="C:elongator holoenzyme complex"/>
    <property type="evidence" value="ECO:0007669"/>
    <property type="project" value="InterPro"/>
</dbReference>
<dbReference type="FunCoup" id="A0A7J7CUJ7">
    <property type="interactions" value="545"/>
</dbReference>
<dbReference type="CDD" id="cd19496">
    <property type="entry name" value="Elp5"/>
    <property type="match status" value="1"/>
</dbReference>
<evidence type="ECO:0000256" key="3">
    <source>
        <dbReference type="ARBA" id="ARBA00005043"/>
    </source>
</evidence>
<keyword evidence="11" id="KW-1185">Reference proteome</keyword>
<evidence type="ECO:0000256" key="2">
    <source>
        <dbReference type="ARBA" id="ARBA00004496"/>
    </source>
</evidence>
<dbReference type="EMBL" id="JAAARO010000013">
    <property type="protein sequence ID" value="KAF5737743.1"/>
    <property type="molecule type" value="Genomic_DNA"/>
</dbReference>
<protein>
    <recommendedName>
        <fullName evidence="5">Elongator complex protein 5</fullName>
    </recommendedName>
</protein>
<sequence>MAESICRALRDGALEGEFAPALTIKDSISSPFGFDVFTHVLAQLSSNILAGKSQPRGVVLVAFSRSPSFYVDLLKRRGSDAASSQKWIRILDCYTDPLGWKDQIVDSTNTCDTSLEASSEVACLCKDVRDLDKLYPLIIEQGTGLSGCGKQRFSVAIDSVDELLRHSSTSSVAGLLSNLRSHDQVSCVFWLFHSDIHEDKATSILEYMSSMVASIEPLNQSANWKRGNLENFSLLEQNFGKGRLNVRFKRRNGRVRVLVISLPLCFPYPIVYVDL</sequence>
<keyword evidence="9" id="KW-0472">Membrane</keyword>
<organism evidence="10 11">
    <name type="scientific">Tripterygium wilfordii</name>
    <name type="common">Thunder God vine</name>
    <dbReference type="NCBI Taxonomy" id="458696"/>
    <lineage>
        <taxon>Eukaryota</taxon>
        <taxon>Viridiplantae</taxon>
        <taxon>Streptophyta</taxon>
        <taxon>Embryophyta</taxon>
        <taxon>Tracheophyta</taxon>
        <taxon>Spermatophyta</taxon>
        <taxon>Magnoliopsida</taxon>
        <taxon>eudicotyledons</taxon>
        <taxon>Gunneridae</taxon>
        <taxon>Pentapetalae</taxon>
        <taxon>rosids</taxon>
        <taxon>fabids</taxon>
        <taxon>Celastrales</taxon>
        <taxon>Celastraceae</taxon>
        <taxon>Tripterygium</taxon>
    </lineage>
</organism>
<comment type="pathway">
    <text evidence="3">tRNA modification; 5-methoxycarbonylmethyl-2-thiouridine-tRNA biosynthesis.</text>
</comment>
<evidence type="ECO:0000256" key="9">
    <source>
        <dbReference type="SAM" id="Phobius"/>
    </source>
</evidence>
<evidence type="ECO:0000256" key="5">
    <source>
        <dbReference type="ARBA" id="ARBA00020264"/>
    </source>
</evidence>
<keyword evidence="6" id="KW-0963">Cytoplasm</keyword>
<dbReference type="GO" id="GO:0005829">
    <property type="term" value="C:cytosol"/>
    <property type="evidence" value="ECO:0007669"/>
    <property type="project" value="TreeGrafter"/>
</dbReference>
<keyword evidence="7" id="KW-0819">tRNA processing</keyword>
<evidence type="ECO:0000256" key="1">
    <source>
        <dbReference type="ARBA" id="ARBA00004123"/>
    </source>
</evidence>
<keyword evidence="8" id="KW-0539">Nucleus</keyword>
<dbReference type="GO" id="GO:0005634">
    <property type="term" value="C:nucleus"/>
    <property type="evidence" value="ECO:0007669"/>
    <property type="project" value="UniProtKB-SubCell"/>
</dbReference>
<dbReference type="GO" id="GO:0002098">
    <property type="term" value="P:tRNA wobble uridine modification"/>
    <property type="evidence" value="ECO:0007669"/>
    <property type="project" value="InterPro"/>
</dbReference>
<evidence type="ECO:0000256" key="7">
    <source>
        <dbReference type="ARBA" id="ARBA00022694"/>
    </source>
</evidence>